<dbReference type="Gene3D" id="3.40.50.300">
    <property type="entry name" value="P-loop containing nucleotide triphosphate hydrolases"/>
    <property type="match status" value="1"/>
</dbReference>
<comment type="subcellular location">
    <subcellularLocation>
        <location evidence="1">Cell inner membrane</location>
        <topology evidence="1">Multi-pass membrane protein</topology>
    </subcellularLocation>
</comment>
<sequence>MLQLKDIKKYYKVGETTTKALDGVSVAFRQKEFVAILGPSGSGKTTMLNVIGGLDNYDSGDMVINGKSTKDFKDSDWDAYRNNSIGFVFQSYNLIGHLGIIENVELGMTLSGVPKEEKRKKAEDALVRVGLSAHMHKKPNQLSGGQMQRVAIARALANNPDILLCDEPTGALDTETSIQIMELIRELSKEKLVIMVTHNPELANQYADRIIEFSDGKILADSHPHIERPKNDQFNLRRTKMSFWTALKLSFNNIRTKKGRTFLTSFASSIGIIGIAIVLALSTGFQKQIDSTQSETMSKFPITISKVTTSQTNNSAALGASKADYPNKKTITAKTSDEDKAQHTNKIDQKYVDYVNDIDPDLSNNIGFTRSTGINLLREIDGKAQPVSFSNANPDNDGLSFSSTMASMTGVGVSTFPTQLAADKGNFLKDNYSLLAGNYPSAATDVVLIVDGNNNTNINALKNLGFDVKEDQKFDFDQIIGTTLKLVNNNDYYSQLPTGTFIPNSDYEKMYNDSTEELKIAGILRVKSSSTMNLLSPGIAYSDQLTTQIVNNNKDSEIVKAQRDSDTNVMTTEKLDASAKETFISYLGGDSLPSSIMIYPNNFEDKDKVLNYLDDYNKGKSEEDKIIYSDLAGTMTELTGGLMDAITYVLVAFAGISLVTSMIMISIITYTSVIERTKEIGVLKALGARKKDITRVFDAETCILGISSGILGILIAWLATFPINSILYSMTDLKNVAQLNPVHALILVVVSTILTMLGGHIPARMAAKKDAAIALRAE</sequence>
<keyword evidence="3" id="KW-1003">Cell membrane</keyword>
<dbReference type="GO" id="GO:0005524">
    <property type="term" value="F:ATP binding"/>
    <property type="evidence" value="ECO:0007669"/>
    <property type="project" value="UniProtKB-KW"/>
</dbReference>
<feature type="transmembrane region" description="Helical" evidence="11">
    <location>
        <begin position="262"/>
        <end position="285"/>
    </location>
</feature>
<evidence type="ECO:0000256" key="8">
    <source>
        <dbReference type="ARBA" id="ARBA00022989"/>
    </source>
</evidence>
<proteinExistence type="inferred from homology"/>
<dbReference type="SUPFAM" id="SSF52540">
    <property type="entry name" value="P-loop containing nucleoside triphosphate hydrolases"/>
    <property type="match status" value="1"/>
</dbReference>
<dbReference type="PANTHER" id="PTHR42798">
    <property type="entry name" value="LIPOPROTEIN-RELEASING SYSTEM ATP-BINDING PROTEIN LOLD"/>
    <property type="match status" value="1"/>
</dbReference>
<evidence type="ECO:0000256" key="11">
    <source>
        <dbReference type="SAM" id="Phobius"/>
    </source>
</evidence>
<evidence type="ECO:0000256" key="10">
    <source>
        <dbReference type="ARBA" id="ARBA00038388"/>
    </source>
</evidence>
<keyword evidence="2" id="KW-0813">Transport</keyword>
<feature type="transmembrane region" description="Helical" evidence="11">
    <location>
        <begin position="741"/>
        <end position="759"/>
    </location>
</feature>
<dbReference type="FunFam" id="3.40.50.300:FF:000032">
    <property type="entry name" value="Export ABC transporter ATP-binding protein"/>
    <property type="match status" value="1"/>
</dbReference>
<dbReference type="GO" id="GO:0006865">
    <property type="term" value="P:amino acid transport"/>
    <property type="evidence" value="ECO:0007669"/>
    <property type="project" value="UniProtKB-KW"/>
</dbReference>
<dbReference type="PROSITE" id="PS00211">
    <property type="entry name" value="ABC_TRANSPORTER_1"/>
    <property type="match status" value="1"/>
</dbReference>
<dbReference type="GO" id="GO:0098796">
    <property type="term" value="C:membrane protein complex"/>
    <property type="evidence" value="ECO:0007669"/>
    <property type="project" value="UniProtKB-ARBA"/>
</dbReference>
<organism evidence="14 15">
    <name type="scientific">Enterococcus thailandicus</name>
    <dbReference type="NCBI Taxonomy" id="417368"/>
    <lineage>
        <taxon>Bacteria</taxon>
        <taxon>Bacillati</taxon>
        <taxon>Bacillota</taxon>
        <taxon>Bacilli</taxon>
        <taxon>Lactobacillales</taxon>
        <taxon>Enterococcaceae</taxon>
        <taxon>Enterococcus</taxon>
    </lineage>
</organism>
<evidence type="ECO:0000256" key="4">
    <source>
        <dbReference type="ARBA" id="ARBA00022692"/>
    </source>
</evidence>
<reference evidence="14 15" key="1">
    <citation type="submission" date="2016-04" db="EMBL/GenBank/DDBJ databases">
        <title>Draft genome of an Enterococcus thailandicus strain isolated from bovine feces.</title>
        <authorList>
            <person name="Beukers A.G."/>
            <person name="Zaheer R."/>
            <person name="Goji N."/>
            <person name="Cook S.R."/>
            <person name="Amoako K."/>
            <person name="Chaves A.V."/>
            <person name="Ward M.P."/>
            <person name="Mcallister T.A."/>
        </authorList>
    </citation>
    <scope>NUCLEOTIDE SEQUENCE [LARGE SCALE GENOMIC DNA]</scope>
    <source>
        <strain evidence="14 15">F0711D 46</strain>
    </source>
</reference>
<evidence type="ECO:0000313" key="15">
    <source>
        <dbReference type="Proteomes" id="UP000078516"/>
    </source>
</evidence>
<dbReference type="Pfam" id="PF00005">
    <property type="entry name" value="ABC_tran"/>
    <property type="match status" value="1"/>
</dbReference>
<name>A0A179EU68_ENTTH</name>
<dbReference type="Proteomes" id="UP000321361">
    <property type="component" value="Unassembled WGS sequence"/>
</dbReference>
<dbReference type="CDD" id="cd03255">
    <property type="entry name" value="ABC_MJ0796_LolCDE_FtsE"/>
    <property type="match status" value="1"/>
</dbReference>
<dbReference type="GO" id="GO:0022857">
    <property type="term" value="F:transmembrane transporter activity"/>
    <property type="evidence" value="ECO:0007669"/>
    <property type="project" value="UniProtKB-ARBA"/>
</dbReference>
<evidence type="ECO:0000313" key="16">
    <source>
        <dbReference type="Proteomes" id="UP000321361"/>
    </source>
</evidence>
<keyword evidence="15" id="KW-1185">Reference proteome</keyword>
<dbReference type="GO" id="GO:0016887">
    <property type="term" value="F:ATP hydrolysis activity"/>
    <property type="evidence" value="ECO:0007669"/>
    <property type="project" value="InterPro"/>
</dbReference>
<evidence type="ECO:0000256" key="7">
    <source>
        <dbReference type="ARBA" id="ARBA00022970"/>
    </source>
</evidence>
<dbReference type="InterPro" id="IPR027417">
    <property type="entry name" value="P-loop_NTPase"/>
</dbReference>
<dbReference type="OrthoDB" id="2079174at2"/>
<keyword evidence="6 14" id="KW-0067">ATP-binding</keyword>
<evidence type="ECO:0000256" key="9">
    <source>
        <dbReference type="ARBA" id="ARBA00023136"/>
    </source>
</evidence>
<keyword evidence="9 11" id="KW-0472">Membrane</keyword>
<dbReference type="InterPro" id="IPR003593">
    <property type="entry name" value="AAA+_ATPase"/>
</dbReference>
<comment type="caution">
    <text evidence="14">The sequence shown here is derived from an EMBL/GenBank/DDBJ whole genome shotgun (WGS) entry which is preliminary data.</text>
</comment>
<comment type="similarity">
    <text evidence="10">Belongs to the ABC transporter superfamily. Macrolide exporter (TC 3.A.1.122) family.</text>
</comment>
<dbReference type="InterPro" id="IPR017911">
    <property type="entry name" value="MacB-like_ATP-bd"/>
</dbReference>
<evidence type="ECO:0000259" key="12">
    <source>
        <dbReference type="PROSITE" id="PS50893"/>
    </source>
</evidence>
<dbReference type="PROSITE" id="PS50893">
    <property type="entry name" value="ABC_TRANSPORTER_2"/>
    <property type="match status" value="1"/>
</dbReference>
<dbReference type="Proteomes" id="UP000078516">
    <property type="component" value="Unassembled WGS sequence"/>
</dbReference>
<keyword evidence="7" id="KW-0029">Amino-acid transport</keyword>
<feature type="domain" description="ABC transporter" evidence="12">
    <location>
        <begin position="2"/>
        <end position="240"/>
    </location>
</feature>
<gene>
    <name evidence="14" type="ORF">A6E74_11460</name>
    <name evidence="13" type="ORF">ETH01_12400</name>
</gene>
<feature type="transmembrane region" description="Helical" evidence="11">
    <location>
        <begin position="699"/>
        <end position="721"/>
    </location>
</feature>
<feature type="transmembrane region" description="Helical" evidence="11">
    <location>
        <begin position="645"/>
        <end position="670"/>
    </location>
</feature>
<dbReference type="GO" id="GO:0005886">
    <property type="term" value="C:plasma membrane"/>
    <property type="evidence" value="ECO:0007669"/>
    <property type="project" value="UniProtKB-SubCell"/>
</dbReference>
<evidence type="ECO:0000256" key="6">
    <source>
        <dbReference type="ARBA" id="ARBA00022840"/>
    </source>
</evidence>
<dbReference type="AlphaFoldDB" id="A0A179EU68"/>
<evidence type="ECO:0000256" key="1">
    <source>
        <dbReference type="ARBA" id="ARBA00004429"/>
    </source>
</evidence>
<evidence type="ECO:0000256" key="2">
    <source>
        <dbReference type="ARBA" id="ARBA00022448"/>
    </source>
</evidence>
<evidence type="ECO:0000256" key="5">
    <source>
        <dbReference type="ARBA" id="ARBA00022741"/>
    </source>
</evidence>
<dbReference type="InterPro" id="IPR003439">
    <property type="entry name" value="ABC_transporter-like_ATP-bd"/>
</dbReference>
<reference evidence="13 16" key="2">
    <citation type="submission" date="2019-07" db="EMBL/GenBank/DDBJ databases">
        <title>Whole genome shotgun sequence of Enterococcus thailandicus NBRC 101867.</title>
        <authorList>
            <person name="Hosoyama A."/>
            <person name="Uohara A."/>
            <person name="Ohji S."/>
            <person name="Ichikawa N."/>
        </authorList>
    </citation>
    <scope>NUCLEOTIDE SEQUENCE [LARGE SCALE GENOMIC DNA]</scope>
    <source>
        <strain evidence="13 16">NBRC 101867</strain>
    </source>
</reference>
<dbReference type="EMBL" id="BJUG01000005">
    <property type="protein sequence ID" value="GEK36953.1"/>
    <property type="molecule type" value="Genomic_DNA"/>
</dbReference>
<evidence type="ECO:0000256" key="3">
    <source>
        <dbReference type="ARBA" id="ARBA00022475"/>
    </source>
</evidence>
<dbReference type="RefSeq" id="WP_067481417.1">
    <property type="nucleotide sequence ID" value="NZ_BJUG01000005.1"/>
</dbReference>
<dbReference type="EMBL" id="LWMN01000002">
    <property type="protein sequence ID" value="OAQ56745.1"/>
    <property type="molecule type" value="Genomic_DNA"/>
</dbReference>
<dbReference type="SMART" id="SM00382">
    <property type="entry name" value="AAA"/>
    <property type="match status" value="1"/>
</dbReference>
<keyword evidence="5" id="KW-0547">Nucleotide-binding</keyword>
<dbReference type="InterPro" id="IPR003838">
    <property type="entry name" value="ABC3_permease_C"/>
</dbReference>
<evidence type="ECO:0000313" key="13">
    <source>
        <dbReference type="EMBL" id="GEK36953.1"/>
    </source>
</evidence>
<keyword evidence="8 11" id="KW-1133">Transmembrane helix</keyword>
<protein>
    <submittedName>
        <fullName evidence="14">Sulfate ABC transporter ATP-binding protein</fullName>
    </submittedName>
</protein>
<evidence type="ECO:0000313" key="14">
    <source>
        <dbReference type="EMBL" id="OAQ56745.1"/>
    </source>
</evidence>
<accession>A0A179EU68</accession>
<dbReference type="PANTHER" id="PTHR42798:SF6">
    <property type="entry name" value="CELL DIVISION ATP-BINDING PROTEIN FTSE"/>
    <property type="match status" value="1"/>
</dbReference>
<dbReference type="Pfam" id="PF02687">
    <property type="entry name" value="FtsX"/>
    <property type="match status" value="1"/>
</dbReference>
<dbReference type="InterPro" id="IPR017871">
    <property type="entry name" value="ABC_transporter-like_CS"/>
</dbReference>
<keyword evidence="4 11" id="KW-0812">Transmembrane</keyword>